<keyword evidence="2" id="KW-0238">DNA-binding</keyword>
<evidence type="ECO:0000256" key="3">
    <source>
        <dbReference type="ARBA" id="ARBA00023172"/>
    </source>
</evidence>
<dbReference type="InterPro" id="IPR006118">
    <property type="entry name" value="Recombinase_CS"/>
</dbReference>
<evidence type="ECO:0000256" key="1">
    <source>
        <dbReference type="ARBA" id="ARBA00022908"/>
    </source>
</evidence>
<proteinExistence type="predicted"/>
<name>A0ABS9PQC2_9CORY</name>
<feature type="active site" description="O-(5'-phospho-DNA)-serine intermediate" evidence="4">
    <location>
        <position position="31"/>
    </location>
</feature>
<evidence type="ECO:0000313" key="8">
    <source>
        <dbReference type="Proteomes" id="UP001521911"/>
    </source>
</evidence>
<feature type="domain" description="Resolvase/invertase-type recombinase catalytic" evidence="6">
    <location>
        <begin position="23"/>
        <end position="60"/>
    </location>
</feature>
<dbReference type="Proteomes" id="UP001521911">
    <property type="component" value="Unassembled WGS sequence"/>
</dbReference>
<dbReference type="RefSeq" id="WP_239178411.1">
    <property type="nucleotide sequence ID" value="NZ_JAKRDF010000001.1"/>
</dbReference>
<keyword evidence="3" id="KW-0233">DNA recombination</keyword>
<keyword evidence="8" id="KW-1185">Reference proteome</keyword>
<evidence type="ECO:0000313" key="7">
    <source>
        <dbReference type="EMBL" id="MCG7274904.1"/>
    </source>
</evidence>
<evidence type="ECO:0000259" key="6">
    <source>
        <dbReference type="PROSITE" id="PS51736"/>
    </source>
</evidence>
<dbReference type="PROSITE" id="PS51736">
    <property type="entry name" value="RECOMBINASES_3"/>
    <property type="match status" value="1"/>
</dbReference>
<dbReference type="InterPro" id="IPR006119">
    <property type="entry name" value="Resolv_N"/>
</dbReference>
<evidence type="ECO:0000256" key="2">
    <source>
        <dbReference type="ARBA" id="ARBA00023125"/>
    </source>
</evidence>
<accession>A0ABS9PQC2</accession>
<gene>
    <name evidence="7" type="ORF">MHK08_00210</name>
</gene>
<organism evidence="7 8">
    <name type="scientific">Corynebacterium singulare</name>
    <dbReference type="NCBI Taxonomy" id="161899"/>
    <lineage>
        <taxon>Bacteria</taxon>
        <taxon>Bacillati</taxon>
        <taxon>Actinomycetota</taxon>
        <taxon>Actinomycetes</taxon>
        <taxon>Mycobacteriales</taxon>
        <taxon>Corynebacteriaceae</taxon>
        <taxon>Corynebacterium</taxon>
    </lineage>
</organism>
<reference evidence="7 8" key="1">
    <citation type="submission" date="2022-02" db="EMBL/GenBank/DDBJ databases">
        <title>Uncovering new skin microbiome diversity through culturing and metagenomics.</title>
        <authorList>
            <person name="Conlan S."/>
            <person name="Deming C."/>
            <person name="Nisc Comparative Sequencing Program N."/>
            <person name="Segre J.A."/>
        </authorList>
    </citation>
    <scope>NUCLEOTIDE SEQUENCE [LARGE SCALE GENOMIC DNA]</scope>
    <source>
        <strain evidence="7 8">ACRQV</strain>
    </source>
</reference>
<comment type="caution">
    <text evidence="7">The sequence shown here is derived from an EMBL/GenBank/DDBJ whole genome shotgun (WGS) entry which is preliminary data.</text>
</comment>
<dbReference type="Pfam" id="PF00239">
    <property type="entry name" value="Resolvase"/>
    <property type="match status" value="1"/>
</dbReference>
<protein>
    <submittedName>
        <fullName evidence="7">Recombinase family protein</fullName>
    </submittedName>
</protein>
<dbReference type="EMBL" id="JAKRDF010000001">
    <property type="protein sequence ID" value="MCG7274904.1"/>
    <property type="molecule type" value="Genomic_DNA"/>
</dbReference>
<feature type="region of interest" description="Disordered" evidence="5">
    <location>
        <begin position="1"/>
        <end position="20"/>
    </location>
</feature>
<evidence type="ECO:0000256" key="5">
    <source>
        <dbReference type="SAM" id="MobiDB-lite"/>
    </source>
</evidence>
<keyword evidence="1" id="KW-0229">DNA integration</keyword>
<feature type="compositionally biased region" description="Polar residues" evidence="5">
    <location>
        <begin position="1"/>
        <end position="10"/>
    </location>
</feature>
<dbReference type="SUPFAM" id="SSF53041">
    <property type="entry name" value="Resolvase-like"/>
    <property type="match status" value="1"/>
</dbReference>
<dbReference type="Gene3D" id="3.40.50.1390">
    <property type="entry name" value="Resolvase, N-terminal catalytic domain"/>
    <property type="match status" value="1"/>
</dbReference>
<evidence type="ECO:0000256" key="4">
    <source>
        <dbReference type="PROSITE-ProRule" id="PRU10137"/>
    </source>
</evidence>
<dbReference type="PROSITE" id="PS00397">
    <property type="entry name" value="RECOMBINASES_1"/>
    <property type="match status" value="1"/>
</dbReference>
<dbReference type="InterPro" id="IPR036162">
    <property type="entry name" value="Resolvase-like_N_sf"/>
</dbReference>
<sequence length="60" mass="6548">MTKRTQTTPTLDPDEHSTGIAGQIIGYARVSTTDQNPERQHTQLKAAGAVRIYTDHQSGP</sequence>